<accession>A0AAW0PEM7</accession>
<dbReference type="Proteomes" id="UP001460270">
    <property type="component" value="Unassembled WGS sequence"/>
</dbReference>
<feature type="compositionally biased region" description="Polar residues" evidence="1">
    <location>
        <begin position="208"/>
        <end position="233"/>
    </location>
</feature>
<dbReference type="Pfam" id="PF03535">
    <property type="entry name" value="Paxillin"/>
    <property type="match status" value="2"/>
</dbReference>
<organism evidence="2 3">
    <name type="scientific">Mugilogobius chulae</name>
    <name type="common">yellowstripe goby</name>
    <dbReference type="NCBI Taxonomy" id="88201"/>
    <lineage>
        <taxon>Eukaryota</taxon>
        <taxon>Metazoa</taxon>
        <taxon>Chordata</taxon>
        <taxon>Craniata</taxon>
        <taxon>Vertebrata</taxon>
        <taxon>Euteleostomi</taxon>
        <taxon>Actinopterygii</taxon>
        <taxon>Neopterygii</taxon>
        <taxon>Teleostei</taxon>
        <taxon>Neoteleostei</taxon>
        <taxon>Acanthomorphata</taxon>
        <taxon>Gobiaria</taxon>
        <taxon>Gobiiformes</taxon>
        <taxon>Gobioidei</taxon>
        <taxon>Gobiidae</taxon>
        <taxon>Gobionellinae</taxon>
        <taxon>Mugilogobius</taxon>
    </lineage>
</organism>
<feature type="compositionally biased region" description="Pro residues" evidence="1">
    <location>
        <begin position="40"/>
        <end position="50"/>
    </location>
</feature>
<name>A0AAW0PEM7_9GOBI</name>
<gene>
    <name evidence="2" type="ORF">WMY93_011767</name>
</gene>
<feature type="region of interest" description="Disordered" evidence="1">
    <location>
        <begin position="203"/>
        <end position="235"/>
    </location>
</feature>
<feature type="region of interest" description="Disordered" evidence="1">
    <location>
        <begin position="18"/>
        <end position="78"/>
    </location>
</feature>
<proteinExistence type="predicted"/>
<feature type="region of interest" description="Disordered" evidence="1">
    <location>
        <begin position="267"/>
        <end position="303"/>
    </location>
</feature>
<keyword evidence="3" id="KW-1185">Reference proteome</keyword>
<feature type="compositionally biased region" description="Polar residues" evidence="1">
    <location>
        <begin position="282"/>
        <end position="292"/>
    </location>
</feature>
<protein>
    <submittedName>
        <fullName evidence="2">Uncharacterized protein</fullName>
    </submittedName>
</protein>
<evidence type="ECO:0000313" key="2">
    <source>
        <dbReference type="EMBL" id="KAK7916006.1"/>
    </source>
</evidence>
<comment type="caution">
    <text evidence="2">The sequence shown here is derived from an EMBL/GenBank/DDBJ whole genome shotgun (WGS) entry which is preliminary data.</text>
</comment>
<feature type="compositionally biased region" description="Basic and acidic residues" evidence="1">
    <location>
        <begin position="293"/>
        <end position="303"/>
    </location>
</feature>
<reference evidence="3" key="1">
    <citation type="submission" date="2024-04" db="EMBL/GenBank/DDBJ databases">
        <title>Salinicola lusitanus LLJ914,a marine bacterium isolated from the Okinawa Trough.</title>
        <authorList>
            <person name="Li J."/>
        </authorList>
    </citation>
    <scope>NUCLEOTIDE SEQUENCE [LARGE SCALE GENOMIC DNA]</scope>
</reference>
<feature type="compositionally biased region" description="Basic and acidic residues" evidence="1">
    <location>
        <begin position="53"/>
        <end position="64"/>
    </location>
</feature>
<evidence type="ECO:0000313" key="3">
    <source>
        <dbReference type="Proteomes" id="UP001460270"/>
    </source>
</evidence>
<sequence>MDDLDALLADLESSSLHVSKRPLFLSEENDSEPVTSPVSPRCPPSVPPPVCERSSERPCRRTTETHSLPIKPKPSDSPVVMTTSLGSNLSELDLLLQELNTVHHSTPRFPIEEEAAPPLASTSILLQTQEKFHQEKVPDKPRRSAAAERANVDILLKQTGQLCLGALTPRAWTPDAFGTTAASDPPPVANVISNRCAHWPSGKDTWLPHSQVTTPLAPTPSKDTSAPTPSNRTPLRRLHTVKEHYCAPLPAGNGHLYAPTLQGLLSNSKQQSSARSPWFQDTGWTGSISQSFGKDDTSAAHSQ</sequence>
<dbReference type="EMBL" id="JBBPFD010000008">
    <property type="protein sequence ID" value="KAK7916006.1"/>
    <property type="molecule type" value="Genomic_DNA"/>
</dbReference>
<dbReference type="AlphaFoldDB" id="A0AAW0PEM7"/>
<evidence type="ECO:0000256" key="1">
    <source>
        <dbReference type="SAM" id="MobiDB-lite"/>
    </source>
</evidence>